<name>A0A2I0VVN5_9ASPA</name>
<dbReference type="AlphaFoldDB" id="A0A2I0VVN5"/>
<gene>
    <name evidence="1" type="ORF">MA16_Dca020400</name>
</gene>
<dbReference type="Proteomes" id="UP000233837">
    <property type="component" value="Unassembled WGS sequence"/>
</dbReference>
<proteinExistence type="predicted"/>
<accession>A0A2I0VVN5</accession>
<organism evidence="1 2">
    <name type="scientific">Dendrobium catenatum</name>
    <dbReference type="NCBI Taxonomy" id="906689"/>
    <lineage>
        <taxon>Eukaryota</taxon>
        <taxon>Viridiplantae</taxon>
        <taxon>Streptophyta</taxon>
        <taxon>Embryophyta</taxon>
        <taxon>Tracheophyta</taxon>
        <taxon>Spermatophyta</taxon>
        <taxon>Magnoliopsida</taxon>
        <taxon>Liliopsida</taxon>
        <taxon>Asparagales</taxon>
        <taxon>Orchidaceae</taxon>
        <taxon>Epidendroideae</taxon>
        <taxon>Malaxideae</taxon>
        <taxon>Dendrobiinae</taxon>
        <taxon>Dendrobium</taxon>
    </lineage>
</organism>
<reference evidence="1 2" key="2">
    <citation type="journal article" date="2017" name="Nature">
        <title>The Apostasia genome and the evolution of orchids.</title>
        <authorList>
            <person name="Zhang G.Q."/>
            <person name="Liu K.W."/>
            <person name="Li Z."/>
            <person name="Lohaus R."/>
            <person name="Hsiao Y.Y."/>
            <person name="Niu S.C."/>
            <person name="Wang J.Y."/>
            <person name="Lin Y.C."/>
            <person name="Xu Q."/>
            <person name="Chen L.J."/>
            <person name="Yoshida K."/>
            <person name="Fujiwara S."/>
            <person name="Wang Z.W."/>
            <person name="Zhang Y.Q."/>
            <person name="Mitsuda N."/>
            <person name="Wang M."/>
            <person name="Liu G.H."/>
            <person name="Pecoraro L."/>
            <person name="Huang H.X."/>
            <person name="Xiao X.J."/>
            <person name="Lin M."/>
            <person name="Wu X.Y."/>
            <person name="Wu W.L."/>
            <person name="Chen Y.Y."/>
            <person name="Chang S.B."/>
            <person name="Sakamoto S."/>
            <person name="Ohme-Takagi M."/>
            <person name="Yagi M."/>
            <person name="Zeng S.J."/>
            <person name="Shen C.Y."/>
            <person name="Yeh C.M."/>
            <person name="Luo Y.B."/>
            <person name="Tsai W.C."/>
            <person name="Van de Peer Y."/>
            <person name="Liu Z.J."/>
        </authorList>
    </citation>
    <scope>NUCLEOTIDE SEQUENCE [LARGE SCALE GENOMIC DNA]</scope>
    <source>
        <tissue evidence="1">The whole plant</tissue>
    </source>
</reference>
<dbReference type="EMBL" id="KZ503194">
    <property type="protein sequence ID" value="PKU67474.1"/>
    <property type="molecule type" value="Genomic_DNA"/>
</dbReference>
<protein>
    <submittedName>
        <fullName evidence="1">Uncharacterized protein</fullName>
    </submittedName>
</protein>
<evidence type="ECO:0000313" key="1">
    <source>
        <dbReference type="EMBL" id="PKU67474.1"/>
    </source>
</evidence>
<sequence length="95" mass="11413">MKHGIVIDENLNDFTKLFAYLFKLDEDVRYKNKSLLLNFFPDDYENFIMTFIHEKEVMGEVTIVLLNHEFRCWDKESTKIDSVEALTLQQGRYEK</sequence>
<reference evidence="1 2" key="1">
    <citation type="journal article" date="2016" name="Sci. Rep.">
        <title>The Dendrobium catenatum Lindl. genome sequence provides insights into polysaccharide synthase, floral development and adaptive evolution.</title>
        <authorList>
            <person name="Zhang G.Q."/>
            <person name="Xu Q."/>
            <person name="Bian C."/>
            <person name="Tsai W.C."/>
            <person name="Yeh C.M."/>
            <person name="Liu K.W."/>
            <person name="Yoshida K."/>
            <person name="Zhang L.S."/>
            <person name="Chang S.B."/>
            <person name="Chen F."/>
            <person name="Shi Y."/>
            <person name="Su Y.Y."/>
            <person name="Zhang Y.Q."/>
            <person name="Chen L.J."/>
            <person name="Yin Y."/>
            <person name="Lin M."/>
            <person name="Huang H."/>
            <person name="Deng H."/>
            <person name="Wang Z.W."/>
            <person name="Zhu S.L."/>
            <person name="Zhao X."/>
            <person name="Deng C."/>
            <person name="Niu S.C."/>
            <person name="Huang J."/>
            <person name="Wang M."/>
            <person name="Liu G.H."/>
            <person name="Yang H.J."/>
            <person name="Xiao X.J."/>
            <person name="Hsiao Y.Y."/>
            <person name="Wu W.L."/>
            <person name="Chen Y.Y."/>
            <person name="Mitsuda N."/>
            <person name="Ohme-Takagi M."/>
            <person name="Luo Y.B."/>
            <person name="Van de Peer Y."/>
            <person name="Liu Z.J."/>
        </authorList>
    </citation>
    <scope>NUCLEOTIDE SEQUENCE [LARGE SCALE GENOMIC DNA]</scope>
    <source>
        <tissue evidence="1">The whole plant</tissue>
    </source>
</reference>
<keyword evidence="2" id="KW-1185">Reference proteome</keyword>
<evidence type="ECO:0000313" key="2">
    <source>
        <dbReference type="Proteomes" id="UP000233837"/>
    </source>
</evidence>